<evidence type="ECO:0000313" key="1">
    <source>
        <dbReference type="EMBL" id="GGX34888.1"/>
    </source>
</evidence>
<dbReference type="Proteomes" id="UP000601108">
    <property type="component" value="Unassembled WGS sequence"/>
</dbReference>
<dbReference type="EMBL" id="BMWS01000050">
    <property type="protein sequence ID" value="GGX34888.1"/>
    <property type="molecule type" value="Genomic_DNA"/>
</dbReference>
<keyword evidence="2" id="KW-1185">Reference proteome</keyword>
<proteinExistence type="predicted"/>
<accession>A0A918JYL7</accession>
<comment type="caution">
    <text evidence="1">The sequence shown here is derived from an EMBL/GenBank/DDBJ whole genome shotgun (WGS) entry which is preliminary data.</text>
</comment>
<protein>
    <submittedName>
        <fullName evidence="1">Uncharacterized protein</fullName>
    </submittedName>
</protein>
<organism evidence="1 2">
    <name type="scientific">Aquimarina muelleri</name>
    <dbReference type="NCBI Taxonomy" id="279356"/>
    <lineage>
        <taxon>Bacteria</taxon>
        <taxon>Pseudomonadati</taxon>
        <taxon>Bacteroidota</taxon>
        <taxon>Flavobacteriia</taxon>
        <taxon>Flavobacteriales</taxon>
        <taxon>Flavobacteriaceae</taxon>
        <taxon>Aquimarina</taxon>
    </lineage>
</organism>
<gene>
    <name evidence="1" type="ORF">GCM10007384_39210</name>
</gene>
<sequence length="119" mass="14149">MKLNKNRLIGDIINVLYFANKIIKERIDVKDFSEFEEQYNKVYSQLKQHREELIIDNELLKLKIDDLTLFRETNKPNVGDGFFLFLGYFLKLFQEGKDVEKVRHIHSTLSVIKMLLENG</sequence>
<evidence type="ECO:0000313" key="2">
    <source>
        <dbReference type="Proteomes" id="UP000601108"/>
    </source>
</evidence>
<name>A0A918JYL7_9FLAO</name>
<dbReference type="RefSeq" id="WP_027413966.1">
    <property type="nucleotide sequence ID" value="NZ_BMWS01000050.1"/>
</dbReference>
<dbReference type="AlphaFoldDB" id="A0A918JYL7"/>
<reference evidence="1 2" key="1">
    <citation type="journal article" date="2014" name="Int. J. Syst. Evol. Microbiol.">
        <title>Complete genome sequence of Corynebacterium casei LMG S-19264T (=DSM 44701T), isolated from a smear-ripened cheese.</title>
        <authorList>
            <consortium name="US DOE Joint Genome Institute (JGI-PGF)"/>
            <person name="Walter F."/>
            <person name="Albersmeier A."/>
            <person name="Kalinowski J."/>
            <person name="Ruckert C."/>
        </authorList>
    </citation>
    <scope>NUCLEOTIDE SEQUENCE [LARGE SCALE GENOMIC DNA]</scope>
    <source>
        <strain evidence="1 2">KCTC 12285</strain>
    </source>
</reference>